<dbReference type="Gene3D" id="1.10.1510.10">
    <property type="entry name" value="Uncharacterised protein YqeY/AIM41 PF09424, N-terminal domain"/>
    <property type="match status" value="1"/>
</dbReference>
<organism evidence="1">
    <name type="scientific">gut metagenome</name>
    <dbReference type="NCBI Taxonomy" id="749906"/>
    <lineage>
        <taxon>unclassified sequences</taxon>
        <taxon>metagenomes</taxon>
        <taxon>organismal metagenomes</taxon>
    </lineage>
</organism>
<proteinExistence type="predicted"/>
<reference evidence="1" key="1">
    <citation type="journal article" date="2012" name="PLoS ONE">
        <title>Gene sets for utilization of primary and secondary nutrition supplies in the distal gut of endangered iberian lynx.</title>
        <authorList>
            <person name="Alcaide M."/>
            <person name="Messina E."/>
            <person name="Richter M."/>
            <person name="Bargiela R."/>
            <person name="Peplies J."/>
            <person name="Huws S.A."/>
            <person name="Newbold C.J."/>
            <person name="Golyshin P.N."/>
            <person name="Simon M.A."/>
            <person name="Lopez G."/>
            <person name="Yakimov M.M."/>
            <person name="Ferrer M."/>
        </authorList>
    </citation>
    <scope>NUCLEOTIDE SEQUENCE</scope>
</reference>
<dbReference type="GO" id="GO:0016884">
    <property type="term" value="F:carbon-nitrogen ligase activity, with glutamine as amido-N-donor"/>
    <property type="evidence" value="ECO:0007669"/>
    <property type="project" value="InterPro"/>
</dbReference>
<comment type="caution">
    <text evidence="1">The sequence shown here is derived from an EMBL/GenBank/DDBJ whole genome shotgun (WGS) entry which is preliminary data.</text>
</comment>
<protein>
    <submittedName>
        <fullName evidence="1">YqeY family protein</fullName>
    </submittedName>
</protein>
<evidence type="ECO:0000313" key="1">
    <source>
        <dbReference type="EMBL" id="EJW94762.1"/>
    </source>
</evidence>
<dbReference type="PANTHER" id="PTHR28055:SF1">
    <property type="entry name" value="ALTERED INHERITANCE OF MITOCHONDRIA PROTEIN 41, MITOCHONDRIAL"/>
    <property type="match status" value="1"/>
</dbReference>
<dbReference type="InterPro" id="IPR019004">
    <property type="entry name" value="YqeY/Aim41"/>
</dbReference>
<sequence>MLLTNELSNNSKIKEKMDLFERVNQDIKTAMKAKDKVALDTLRNIKKVFLEAKTAPGASDTLTDADALKIIQKLSKQGKDAAEIYIQQGRQDLADNELAQVKIMENYLPAQMSAEELEKTLKTIIAEIGATSSKDMGKVMGVASKKLAGLAEGRIISAKVKELLG</sequence>
<dbReference type="InterPro" id="IPR003789">
    <property type="entry name" value="Asn/Gln_tRNA_amidoTrase-B-like"/>
</dbReference>
<dbReference type="EMBL" id="AMCI01006189">
    <property type="protein sequence ID" value="EJW94762.1"/>
    <property type="molecule type" value="Genomic_DNA"/>
</dbReference>
<dbReference type="Gene3D" id="1.10.10.410">
    <property type="match status" value="1"/>
</dbReference>
<dbReference type="InterPro" id="IPR023168">
    <property type="entry name" value="GatB_Yqey_C_2"/>
</dbReference>
<gene>
    <name evidence="1" type="ORF">EVA_17134</name>
</gene>
<dbReference type="PANTHER" id="PTHR28055">
    <property type="entry name" value="ALTERED INHERITANCE OF MITOCHONDRIA PROTEIN 41, MITOCHONDRIAL"/>
    <property type="match status" value="1"/>
</dbReference>
<dbReference type="SUPFAM" id="SSF89095">
    <property type="entry name" value="GatB/YqeY motif"/>
    <property type="match status" value="1"/>
</dbReference>
<dbReference type="InterPro" id="IPR042184">
    <property type="entry name" value="YqeY/Aim41_N"/>
</dbReference>
<dbReference type="AlphaFoldDB" id="J9FYY4"/>
<dbReference type="Pfam" id="PF09424">
    <property type="entry name" value="YqeY"/>
    <property type="match status" value="1"/>
</dbReference>
<accession>J9FYY4</accession>
<name>J9FYY4_9ZZZZ</name>